<proteinExistence type="predicted"/>
<organism evidence="1 2">
    <name type="scientific">Pleurodeles waltl</name>
    <name type="common">Iberian ribbed newt</name>
    <dbReference type="NCBI Taxonomy" id="8319"/>
    <lineage>
        <taxon>Eukaryota</taxon>
        <taxon>Metazoa</taxon>
        <taxon>Chordata</taxon>
        <taxon>Craniata</taxon>
        <taxon>Vertebrata</taxon>
        <taxon>Euteleostomi</taxon>
        <taxon>Amphibia</taxon>
        <taxon>Batrachia</taxon>
        <taxon>Caudata</taxon>
        <taxon>Salamandroidea</taxon>
        <taxon>Salamandridae</taxon>
        <taxon>Pleurodelinae</taxon>
        <taxon>Pleurodeles</taxon>
    </lineage>
</organism>
<name>A0AAV7STP0_PLEWA</name>
<protein>
    <submittedName>
        <fullName evidence="1">Uncharacterized protein</fullName>
    </submittedName>
</protein>
<dbReference type="AlphaFoldDB" id="A0AAV7STP0"/>
<evidence type="ECO:0000313" key="1">
    <source>
        <dbReference type="EMBL" id="KAJ1167465.1"/>
    </source>
</evidence>
<accession>A0AAV7STP0</accession>
<gene>
    <name evidence="1" type="ORF">NDU88_007856</name>
</gene>
<comment type="caution">
    <text evidence="1">The sequence shown here is derived from an EMBL/GenBank/DDBJ whole genome shotgun (WGS) entry which is preliminary data.</text>
</comment>
<dbReference type="Proteomes" id="UP001066276">
    <property type="component" value="Chromosome 4_2"/>
</dbReference>
<reference evidence="1" key="1">
    <citation type="journal article" date="2022" name="bioRxiv">
        <title>Sequencing and chromosome-scale assembly of the giantPleurodeles waltlgenome.</title>
        <authorList>
            <person name="Brown T."/>
            <person name="Elewa A."/>
            <person name="Iarovenko S."/>
            <person name="Subramanian E."/>
            <person name="Araus A.J."/>
            <person name="Petzold A."/>
            <person name="Susuki M."/>
            <person name="Suzuki K.-i.T."/>
            <person name="Hayashi T."/>
            <person name="Toyoda A."/>
            <person name="Oliveira C."/>
            <person name="Osipova E."/>
            <person name="Leigh N.D."/>
            <person name="Simon A."/>
            <person name="Yun M.H."/>
        </authorList>
    </citation>
    <scope>NUCLEOTIDE SEQUENCE</scope>
    <source>
        <strain evidence="1">20211129_DDA</strain>
        <tissue evidence="1">Liver</tissue>
    </source>
</reference>
<sequence length="108" mass="12209">MPISLPVFLPVSGLPQRRKGPLSICAVIFIVRPSQTPPLDPRRRREPGNVCTGFCSAAEHHSRFTIHHQCSHTPEVRSVNLLGCQAQHFFHLETSLECRKPLYIMTII</sequence>
<dbReference type="EMBL" id="JANPWB010000008">
    <property type="protein sequence ID" value="KAJ1167465.1"/>
    <property type="molecule type" value="Genomic_DNA"/>
</dbReference>
<keyword evidence="2" id="KW-1185">Reference proteome</keyword>
<evidence type="ECO:0000313" key="2">
    <source>
        <dbReference type="Proteomes" id="UP001066276"/>
    </source>
</evidence>